<dbReference type="SUPFAM" id="SSF52402">
    <property type="entry name" value="Adenine nucleotide alpha hydrolases-like"/>
    <property type="match status" value="2"/>
</dbReference>
<evidence type="ECO:0000313" key="4">
    <source>
        <dbReference type="Proteomes" id="UP000475249"/>
    </source>
</evidence>
<proteinExistence type="inferred from homology"/>
<dbReference type="PANTHER" id="PTHR46268:SF6">
    <property type="entry name" value="UNIVERSAL STRESS PROTEIN UP12"/>
    <property type="match status" value="1"/>
</dbReference>
<dbReference type="InterPro" id="IPR006016">
    <property type="entry name" value="UspA"/>
</dbReference>
<dbReference type="Pfam" id="PF00582">
    <property type="entry name" value="Usp"/>
    <property type="match status" value="2"/>
</dbReference>
<feature type="domain" description="UspA" evidence="2">
    <location>
        <begin position="152"/>
        <end position="279"/>
    </location>
</feature>
<keyword evidence="4" id="KW-1185">Reference proteome</keyword>
<dbReference type="Proteomes" id="UP000475249">
    <property type="component" value="Unassembled WGS sequence"/>
</dbReference>
<name>A0A6L9EBY1_9FLAO</name>
<sequence length="281" mass="31631">MSDVKNILVPIDFSDLSENALEVAAQIAGRTGASLNVFHMLGLSEAVLAKDESQEYEEAQYYMRLANDRFRTFLDKPYLKGIPIAKTIQNYKIFTEINDLAKEQKIDLVVMGSHGLGAMRGLFVGSNTEKVVRSSEVPVLVIKKRDPDFKLEKVVYGIDYSVETASAYKRAMQFLAPWQPEIHLTHVTLPHLKFRSTKEVRQQAELFFSVAHHGDMPPNSKQIHLSDFSIEEGLYTYASEIDADLIVVATHGRKGLVHFFQGSIGKELVNHAELPVMTFKC</sequence>
<reference evidence="3 4" key="1">
    <citation type="submission" date="2020-01" db="EMBL/GenBank/DDBJ databases">
        <title>Bacteria diversity of Porities sp.</title>
        <authorList>
            <person name="Wang G."/>
        </authorList>
    </citation>
    <scope>NUCLEOTIDE SEQUENCE [LARGE SCALE GENOMIC DNA]</scope>
    <source>
        <strain evidence="3 4">R33</strain>
    </source>
</reference>
<dbReference type="InterPro" id="IPR014729">
    <property type="entry name" value="Rossmann-like_a/b/a_fold"/>
</dbReference>
<evidence type="ECO:0000256" key="1">
    <source>
        <dbReference type="ARBA" id="ARBA00008791"/>
    </source>
</evidence>
<organism evidence="3 4">
    <name type="scientific">Poritiphilus flavus</name>
    <dbReference type="NCBI Taxonomy" id="2697053"/>
    <lineage>
        <taxon>Bacteria</taxon>
        <taxon>Pseudomonadati</taxon>
        <taxon>Bacteroidota</taxon>
        <taxon>Flavobacteriia</taxon>
        <taxon>Flavobacteriales</taxon>
        <taxon>Flavobacteriaceae</taxon>
        <taxon>Poritiphilus</taxon>
    </lineage>
</organism>
<dbReference type="PANTHER" id="PTHR46268">
    <property type="entry name" value="STRESS RESPONSE PROTEIN NHAX"/>
    <property type="match status" value="1"/>
</dbReference>
<dbReference type="CDD" id="cd00293">
    <property type="entry name" value="USP-like"/>
    <property type="match status" value="2"/>
</dbReference>
<comment type="caution">
    <text evidence="3">The sequence shown here is derived from an EMBL/GenBank/DDBJ whole genome shotgun (WGS) entry which is preliminary data.</text>
</comment>
<dbReference type="EMBL" id="WXYO01000003">
    <property type="protein sequence ID" value="NAS11919.1"/>
    <property type="molecule type" value="Genomic_DNA"/>
</dbReference>
<evidence type="ECO:0000259" key="2">
    <source>
        <dbReference type="Pfam" id="PF00582"/>
    </source>
</evidence>
<feature type="domain" description="UspA" evidence="2">
    <location>
        <begin position="5"/>
        <end position="143"/>
    </location>
</feature>
<comment type="similarity">
    <text evidence="1">Belongs to the universal stress protein A family.</text>
</comment>
<dbReference type="InterPro" id="IPR006015">
    <property type="entry name" value="Universal_stress_UspA"/>
</dbReference>
<accession>A0A6L9EBY1</accession>
<gene>
    <name evidence="3" type="ORF">GTQ38_07905</name>
</gene>
<evidence type="ECO:0000313" key="3">
    <source>
        <dbReference type="EMBL" id="NAS11919.1"/>
    </source>
</evidence>
<dbReference type="Gene3D" id="3.40.50.620">
    <property type="entry name" value="HUPs"/>
    <property type="match status" value="2"/>
</dbReference>
<dbReference type="RefSeq" id="WP_161434953.1">
    <property type="nucleotide sequence ID" value="NZ_WXYO01000003.1"/>
</dbReference>
<protein>
    <submittedName>
        <fullName evidence="3">Universal stress protein</fullName>
    </submittedName>
</protein>
<dbReference type="PRINTS" id="PR01438">
    <property type="entry name" value="UNVRSLSTRESS"/>
</dbReference>
<dbReference type="AlphaFoldDB" id="A0A6L9EBY1"/>